<dbReference type="EMBL" id="CAKXAJ010025339">
    <property type="protein sequence ID" value="CAH2238384.1"/>
    <property type="molecule type" value="Genomic_DNA"/>
</dbReference>
<feature type="region of interest" description="Disordered" evidence="1">
    <location>
        <begin position="1"/>
        <end position="200"/>
    </location>
</feature>
<accession>A0A8S4RNB1</accession>
<dbReference type="Pfam" id="PF07540">
    <property type="entry name" value="NOC3p"/>
    <property type="match status" value="1"/>
</dbReference>
<organism evidence="3 4">
    <name type="scientific">Pararge aegeria aegeria</name>
    <dbReference type="NCBI Taxonomy" id="348720"/>
    <lineage>
        <taxon>Eukaryota</taxon>
        <taxon>Metazoa</taxon>
        <taxon>Ecdysozoa</taxon>
        <taxon>Arthropoda</taxon>
        <taxon>Hexapoda</taxon>
        <taxon>Insecta</taxon>
        <taxon>Pterygota</taxon>
        <taxon>Neoptera</taxon>
        <taxon>Endopterygota</taxon>
        <taxon>Lepidoptera</taxon>
        <taxon>Glossata</taxon>
        <taxon>Ditrysia</taxon>
        <taxon>Papilionoidea</taxon>
        <taxon>Nymphalidae</taxon>
        <taxon>Satyrinae</taxon>
        <taxon>Satyrini</taxon>
        <taxon>Parargina</taxon>
        <taxon>Pararge</taxon>
    </lineage>
</organism>
<reference evidence="3" key="1">
    <citation type="submission" date="2022-03" db="EMBL/GenBank/DDBJ databases">
        <authorList>
            <person name="Lindestad O."/>
        </authorList>
    </citation>
    <scope>NUCLEOTIDE SEQUENCE</scope>
</reference>
<feature type="compositionally biased region" description="Basic residues" evidence="1">
    <location>
        <begin position="1"/>
        <end position="14"/>
    </location>
</feature>
<dbReference type="PANTHER" id="PTHR14428">
    <property type="entry name" value="NUCLEOLAR COMPLEX PROTEIN 3"/>
    <property type="match status" value="1"/>
</dbReference>
<feature type="compositionally biased region" description="Basic and acidic residues" evidence="1">
    <location>
        <begin position="134"/>
        <end position="146"/>
    </location>
</feature>
<evidence type="ECO:0000313" key="4">
    <source>
        <dbReference type="Proteomes" id="UP000838756"/>
    </source>
</evidence>
<name>A0A8S4RNB1_9NEOP</name>
<feature type="compositionally biased region" description="Basic and acidic residues" evidence="1">
    <location>
        <begin position="156"/>
        <end position="165"/>
    </location>
</feature>
<keyword evidence="4" id="KW-1185">Reference proteome</keyword>
<feature type="compositionally biased region" description="Low complexity" evidence="1">
    <location>
        <begin position="40"/>
        <end position="58"/>
    </location>
</feature>
<dbReference type="Proteomes" id="UP000838756">
    <property type="component" value="Unassembled WGS sequence"/>
</dbReference>
<sequence length="334" mass="38777">MAKKGKMKISKTKRNNQTTNKMKKQGKLKLQRHKQKVQKQKTPVQIQPEYSSDSESSSNEWADMLDEDEQRYIANRLAKQPQLLSNIPQAEPENKRGSKRRRKEKIPKPIRETDTNVSDTDSGAESDTDDSDVEEKYEKEQLERPAKKMRPLLPIKTKDGVMERAEECEESESEQEDNIQLQQQQNKTEDTKIDSGSDSGMEVTEELSAPQPDEVEEVTTVELLAARRDKLRHEKLRIGALCSSLLESPEKKLKNLFPILYLMEERLKDGALNLMSVRKLATLSAAEVFRDILPDYKLRHQDYSDIKRRFLFHVEYIKALLIQAVPAWFYDRRS</sequence>
<feature type="compositionally biased region" description="Basic residues" evidence="1">
    <location>
        <begin position="21"/>
        <end position="39"/>
    </location>
</feature>
<dbReference type="OrthoDB" id="10263597at2759"/>
<gene>
    <name evidence="3" type="primary">jg5356</name>
    <name evidence="3" type="ORF">PAEG_LOCUS15489</name>
</gene>
<protein>
    <submittedName>
        <fullName evidence="3">Jg5356 protein</fullName>
    </submittedName>
</protein>
<feature type="compositionally biased region" description="Acidic residues" evidence="1">
    <location>
        <begin position="166"/>
        <end position="177"/>
    </location>
</feature>
<proteinExistence type="predicted"/>
<dbReference type="PANTHER" id="PTHR14428:SF5">
    <property type="entry name" value="NUCLEOLAR COMPLEX PROTEIN 3 HOMOLOG"/>
    <property type="match status" value="1"/>
</dbReference>
<evidence type="ECO:0000259" key="2">
    <source>
        <dbReference type="Pfam" id="PF07540"/>
    </source>
</evidence>
<dbReference type="GO" id="GO:0005730">
    <property type="term" value="C:nucleolus"/>
    <property type="evidence" value="ECO:0007669"/>
    <property type="project" value="TreeGrafter"/>
</dbReference>
<dbReference type="InterPro" id="IPR016903">
    <property type="entry name" value="Nucleolar_cplx-assoc_3"/>
</dbReference>
<evidence type="ECO:0000313" key="3">
    <source>
        <dbReference type="EMBL" id="CAH2238384.1"/>
    </source>
</evidence>
<comment type="caution">
    <text evidence="3">The sequence shown here is derived from an EMBL/GenBank/DDBJ whole genome shotgun (WGS) entry which is preliminary data.</text>
</comment>
<dbReference type="GO" id="GO:0003682">
    <property type="term" value="F:chromatin binding"/>
    <property type="evidence" value="ECO:0007669"/>
    <property type="project" value="TreeGrafter"/>
</dbReference>
<evidence type="ECO:0000256" key="1">
    <source>
        <dbReference type="SAM" id="MobiDB-lite"/>
    </source>
</evidence>
<dbReference type="AlphaFoldDB" id="A0A8S4RNB1"/>
<feature type="domain" description="Nucleolar complex-associated protein 3 N-terminal" evidence="2">
    <location>
        <begin position="234"/>
        <end position="304"/>
    </location>
</feature>
<feature type="compositionally biased region" description="Acidic residues" evidence="1">
    <location>
        <begin position="122"/>
        <end position="133"/>
    </location>
</feature>
<dbReference type="GO" id="GO:0006270">
    <property type="term" value="P:DNA replication initiation"/>
    <property type="evidence" value="ECO:0007669"/>
    <property type="project" value="TreeGrafter"/>
</dbReference>
<dbReference type="InterPro" id="IPR011501">
    <property type="entry name" value="Noc3_N"/>
</dbReference>